<evidence type="ECO:0000256" key="1">
    <source>
        <dbReference type="SAM" id="MobiDB-lite"/>
    </source>
</evidence>
<proteinExistence type="predicted"/>
<keyword evidence="2" id="KW-0472">Membrane</keyword>
<dbReference type="RefSeq" id="WP_069830722.1">
    <property type="nucleotide sequence ID" value="NZ_MDJD01000047.1"/>
</dbReference>
<organism evidence="3 4">
    <name type="scientific">Flavivirga aquatica</name>
    <dbReference type="NCBI Taxonomy" id="1849968"/>
    <lineage>
        <taxon>Bacteria</taxon>
        <taxon>Pseudomonadati</taxon>
        <taxon>Bacteroidota</taxon>
        <taxon>Flavobacteriia</taxon>
        <taxon>Flavobacteriales</taxon>
        <taxon>Flavobacteriaceae</taxon>
        <taxon>Flavivirga</taxon>
    </lineage>
</organism>
<dbReference type="STRING" id="1849968.A8C32_17510"/>
<keyword evidence="2" id="KW-1133">Transmembrane helix</keyword>
<name>A0A1E5T892_9FLAO</name>
<evidence type="ECO:0000313" key="3">
    <source>
        <dbReference type="EMBL" id="OEK07594.1"/>
    </source>
</evidence>
<dbReference type="EMBL" id="MDJD01000047">
    <property type="protein sequence ID" value="OEK07594.1"/>
    <property type="molecule type" value="Genomic_DNA"/>
</dbReference>
<keyword evidence="4" id="KW-1185">Reference proteome</keyword>
<feature type="compositionally biased region" description="Basic residues" evidence="1">
    <location>
        <begin position="161"/>
        <end position="170"/>
    </location>
</feature>
<evidence type="ECO:0000256" key="2">
    <source>
        <dbReference type="SAM" id="Phobius"/>
    </source>
</evidence>
<feature type="transmembrane region" description="Helical" evidence="2">
    <location>
        <begin position="6"/>
        <end position="26"/>
    </location>
</feature>
<evidence type="ECO:0008006" key="5">
    <source>
        <dbReference type="Google" id="ProtNLM"/>
    </source>
</evidence>
<dbReference type="Gene3D" id="1.20.120.1490">
    <property type="match status" value="1"/>
</dbReference>
<feature type="compositionally biased region" description="Basic and acidic residues" evidence="1">
    <location>
        <begin position="140"/>
        <end position="160"/>
    </location>
</feature>
<accession>A0A1E5T892</accession>
<comment type="caution">
    <text evidence="3">The sequence shown here is derived from an EMBL/GenBank/DDBJ whole genome shotgun (WGS) entry which is preliminary data.</text>
</comment>
<evidence type="ECO:0000313" key="4">
    <source>
        <dbReference type="Proteomes" id="UP000095713"/>
    </source>
</evidence>
<keyword evidence="2" id="KW-0812">Transmembrane</keyword>
<reference evidence="3 4" key="1">
    <citation type="submission" date="2016-05" db="EMBL/GenBank/DDBJ databases">
        <title>Draft Genome Sequence of Algibacter sp. Strain SK-16 Isolated from the Surface Water of Aburatsubo Inlet.</title>
        <authorList>
            <person name="Wong S.-K."/>
            <person name="Yoshizawa S."/>
            <person name="Nakajima Y."/>
            <person name="Ogura Y."/>
            <person name="Tetsuya H."/>
            <person name="Hamasaki K."/>
        </authorList>
    </citation>
    <scope>NUCLEOTIDE SEQUENCE [LARGE SCALE GENOMIC DNA]</scope>
    <source>
        <strain evidence="3 4">SK-16</strain>
    </source>
</reference>
<gene>
    <name evidence="3" type="ORF">A8C32_17510</name>
</gene>
<dbReference type="Proteomes" id="UP000095713">
    <property type="component" value="Unassembled WGS sequence"/>
</dbReference>
<protein>
    <recommendedName>
        <fullName evidence="5">Periplasmic heavy metal sensor</fullName>
    </recommendedName>
</protein>
<sequence length="170" mass="20061">MQKNTLLYILLIFLIVVNGFFLYNYMGSTSSEKGKRPPRPMDFIVKELQFDGSQLKEFRELNADHHQKMRHISHGIKRLKDALFNRLSDAVIDREVIDSITTLIGEKEIEKEKMTFYHFKSIQEICNEDQKEEFKKIINDALHKAGREQRGQRPPHPERPKGHRPPQPKH</sequence>
<dbReference type="OrthoDB" id="1202605at2"/>
<feature type="region of interest" description="Disordered" evidence="1">
    <location>
        <begin position="140"/>
        <end position="170"/>
    </location>
</feature>
<dbReference type="AlphaFoldDB" id="A0A1E5T892"/>